<dbReference type="Proteomes" id="UP000638648">
    <property type="component" value="Unassembled WGS sequence"/>
</dbReference>
<dbReference type="PANTHER" id="PTHR21310">
    <property type="entry name" value="AMINOGLYCOSIDE PHOSPHOTRANSFERASE-RELATED-RELATED"/>
    <property type="match status" value="1"/>
</dbReference>
<dbReference type="Pfam" id="PF01636">
    <property type="entry name" value="APH"/>
    <property type="match status" value="1"/>
</dbReference>
<feature type="domain" description="Aminoglycoside phosphotransferase" evidence="1">
    <location>
        <begin position="30"/>
        <end position="256"/>
    </location>
</feature>
<dbReference type="GO" id="GO:0016301">
    <property type="term" value="F:kinase activity"/>
    <property type="evidence" value="ECO:0007669"/>
    <property type="project" value="UniProtKB-KW"/>
</dbReference>
<sequence length="306" mass="32574">MSTTYDQPVSPAMVADAVRGHVGGSVDAVRQVDGFVGNQDFLVATPHGDFVLKAMGAHSVVAESWACGRAREAGVPAPEIVAVDLDTAILPLPYLLMRRVPGGPVDDTHEAIVEVGRRLRALHEIRVEGFGLLTGDPEALGGPAPVAPRGRESSWSDVIARPLSDLDDFVARDVLDAALAERVRSTFAVNTSLLTGPRNGVLLHGDLHPRHVFAAGDQLSGIIDWGDATAGDPAFEFGRFSRVGDASLDLLLRGYEPDDAALVRHTMVLYRVLWSLYAIGWEVRAGGDWVDGHVAAVREGLDVLGG</sequence>
<dbReference type="AlphaFoldDB" id="A0A927MTY2"/>
<keyword evidence="2" id="KW-0808">Transferase</keyword>
<evidence type="ECO:0000313" key="3">
    <source>
        <dbReference type="Proteomes" id="UP000638648"/>
    </source>
</evidence>
<dbReference type="RefSeq" id="WP_192750315.1">
    <property type="nucleotide sequence ID" value="NZ_BAABJL010000025.1"/>
</dbReference>
<evidence type="ECO:0000313" key="2">
    <source>
        <dbReference type="EMBL" id="MBE1606134.1"/>
    </source>
</evidence>
<evidence type="ECO:0000259" key="1">
    <source>
        <dbReference type="Pfam" id="PF01636"/>
    </source>
</evidence>
<keyword evidence="3" id="KW-1185">Reference proteome</keyword>
<dbReference type="Gene3D" id="3.90.1200.10">
    <property type="match status" value="1"/>
</dbReference>
<accession>A0A927MTY2</accession>
<dbReference type="EMBL" id="JADBEM010000001">
    <property type="protein sequence ID" value="MBE1606134.1"/>
    <property type="molecule type" value="Genomic_DNA"/>
</dbReference>
<gene>
    <name evidence="2" type="ORF">HEB94_002982</name>
</gene>
<dbReference type="SUPFAM" id="SSF56112">
    <property type="entry name" value="Protein kinase-like (PK-like)"/>
    <property type="match status" value="1"/>
</dbReference>
<proteinExistence type="predicted"/>
<comment type="caution">
    <text evidence="2">The sequence shown here is derived from an EMBL/GenBank/DDBJ whole genome shotgun (WGS) entry which is preliminary data.</text>
</comment>
<reference evidence="2" key="1">
    <citation type="submission" date="2020-10" db="EMBL/GenBank/DDBJ databases">
        <title>Sequencing the genomes of 1000 actinobacteria strains.</title>
        <authorList>
            <person name="Klenk H.-P."/>
        </authorList>
    </citation>
    <scope>NUCLEOTIDE SEQUENCE</scope>
    <source>
        <strain evidence="2">DSM 45354</strain>
    </source>
</reference>
<dbReference type="InterPro" id="IPR051678">
    <property type="entry name" value="AGP_Transferase"/>
</dbReference>
<protein>
    <submittedName>
        <fullName evidence="2">Aminoglycoside phosphotransferase (APT) family kinase protein</fullName>
    </submittedName>
</protein>
<keyword evidence="2" id="KW-0418">Kinase</keyword>
<organism evidence="2 3">
    <name type="scientific">Actinopolymorpha pittospori</name>
    <dbReference type="NCBI Taxonomy" id="648752"/>
    <lineage>
        <taxon>Bacteria</taxon>
        <taxon>Bacillati</taxon>
        <taxon>Actinomycetota</taxon>
        <taxon>Actinomycetes</taxon>
        <taxon>Propionibacteriales</taxon>
        <taxon>Actinopolymorphaceae</taxon>
        <taxon>Actinopolymorpha</taxon>
    </lineage>
</organism>
<name>A0A927MTY2_9ACTN</name>
<dbReference type="InterPro" id="IPR002575">
    <property type="entry name" value="Aminoglycoside_PTrfase"/>
</dbReference>
<dbReference type="InterPro" id="IPR011009">
    <property type="entry name" value="Kinase-like_dom_sf"/>
</dbReference>